<sequence length="89" mass="10459">MMKINTRIGDILKKYLIDNETNFKKSILLFPYAGGVPMCIRIGIKAFDNFNIIRLLYPGRESRFNESPVDNMEDLICLVYEEMIENFNF</sequence>
<organism evidence="1 2">
    <name type="scientific">Staphylococcus aureus</name>
    <dbReference type="NCBI Taxonomy" id="1280"/>
    <lineage>
        <taxon>Bacteria</taxon>
        <taxon>Bacillati</taxon>
        <taxon>Bacillota</taxon>
        <taxon>Bacilli</taxon>
        <taxon>Bacillales</taxon>
        <taxon>Staphylococcaceae</taxon>
        <taxon>Staphylococcus</taxon>
    </lineage>
</organism>
<reference evidence="1 2" key="1">
    <citation type="submission" date="2018-06" db="EMBL/GenBank/DDBJ databases">
        <authorList>
            <consortium name="Pathogen Informatics"/>
            <person name="Doyle S."/>
        </authorList>
    </citation>
    <scope>NUCLEOTIDE SEQUENCE [LARGE SCALE GENOMIC DNA]</scope>
    <source>
        <strain evidence="1 2">NCTC5664</strain>
    </source>
</reference>
<dbReference type="Proteomes" id="UP000254502">
    <property type="component" value="Unassembled WGS sequence"/>
</dbReference>
<name>A0A380DPW9_STAAU</name>
<protein>
    <submittedName>
        <fullName evidence="1">Iron aquisition yersiniabactin synthesis enzyme (YbtT,resembles thioesterases)</fullName>
    </submittedName>
</protein>
<dbReference type="EMBL" id="UHAQ01000002">
    <property type="protein sequence ID" value="SUK38512.1"/>
    <property type="molecule type" value="Genomic_DNA"/>
</dbReference>
<proteinExistence type="predicted"/>
<accession>A0A380DPW9</accession>
<evidence type="ECO:0000313" key="2">
    <source>
        <dbReference type="Proteomes" id="UP000254502"/>
    </source>
</evidence>
<gene>
    <name evidence="1" type="ORF">NCTC5664_00872</name>
</gene>
<evidence type="ECO:0000313" key="1">
    <source>
        <dbReference type="EMBL" id="SUK38512.1"/>
    </source>
</evidence>
<dbReference type="AlphaFoldDB" id="A0A380DPW9"/>